<dbReference type="Gene3D" id="2.140.10.30">
    <property type="entry name" value="Dipeptidylpeptidase IV, N-terminal domain"/>
    <property type="match status" value="1"/>
</dbReference>
<gene>
    <name evidence="3" type="ORF">SAMN04488000_10636</name>
</gene>
<dbReference type="EMBL" id="FOFV01000006">
    <property type="protein sequence ID" value="SER08369.1"/>
    <property type="molecule type" value="Genomic_DNA"/>
</dbReference>
<dbReference type="AlphaFoldDB" id="A0A1H9LAX3"/>
<accession>A0A1H9LAX3</accession>
<proteinExistence type="predicted"/>
<dbReference type="PANTHER" id="PTHR11731">
    <property type="entry name" value="PROTEASE FAMILY S9B,C DIPEPTIDYL-PEPTIDASE IV-RELATED"/>
    <property type="match status" value="1"/>
</dbReference>
<dbReference type="InterPro" id="IPR029058">
    <property type="entry name" value="AB_hydrolase_fold"/>
</dbReference>
<dbReference type="SUPFAM" id="SSF82171">
    <property type="entry name" value="DPP6 N-terminal domain-like"/>
    <property type="match status" value="1"/>
</dbReference>
<evidence type="ECO:0000313" key="3">
    <source>
        <dbReference type="EMBL" id="SER08369.1"/>
    </source>
</evidence>
<dbReference type="InterPro" id="IPR050278">
    <property type="entry name" value="Serine_Prot_S9B/DPPIV"/>
</dbReference>
<dbReference type="SUPFAM" id="SSF53474">
    <property type="entry name" value="alpha/beta-Hydrolases"/>
    <property type="match status" value="1"/>
</dbReference>
<keyword evidence="4" id="KW-1185">Reference proteome</keyword>
<dbReference type="GO" id="GO:0008236">
    <property type="term" value="F:serine-type peptidase activity"/>
    <property type="evidence" value="ECO:0007669"/>
    <property type="project" value="InterPro"/>
</dbReference>
<dbReference type="Gene3D" id="3.40.50.1820">
    <property type="entry name" value="alpha/beta hydrolase"/>
    <property type="match status" value="1"/>
</dbReference>
<feature type="domain" description="Peptidase S9 prolyl oligopeptidase catalytic" evidence="1">
    <location>
        <begin position="516"/>
        <end position="712"/>
    </location>
</feature>
<evidence type="ECO:0000259" key="1">
    <source>
        <dbReference type="Pfam" id="PF00326"/>
    </source>
</evidence>
<organism evidence="3 4">
    <name type="scientific">Lentzea albida</name>
    <dbReference type="NCBI Taxonomy" id="65499"/>
    <lineage>
        <taxon>Bacteria</taxon>
        <taxon>Bacillati</taxon>
        <taxon>Actinomycetota</taxon>
        <taxon>Actinomycetes</taxon>
        <taxon>Pseudonocardiales</taxon>
        <taxon>Pseudonocardiaceae</taxon>
        <taxon>Lentzea</taxon>
    </lineage>
</organism>
<evidence type="ECO:0000313" key="4">
    <source>
        <dbReference type="Proteomes" id="UP000199503"/>
    </source>
</evidence>
<reference evidence="4" key="1">
    <citation type="submission" date="2016-10" db="EMBL/GenBank/DDBJ databases">
        <authorList>
            <person name="Varghese N."/>
            <person name="Submissions S."/>
        </authorList>
    </citation>
    <scope>NUCLEOTIDE SEQUENCE [LARGE SCALE GENOMIC DNA]</scope>
    <source>
        <strain evidence="4">DSM 44437</strain>
    </source>
</reference>
<sequence length="713" mass="76049">MRHAHRAVGRRVSGPSSRGAVVAGARVSVGPVGNDISFPRQQARTQRFTVGAPRTFAVSADGARVFFLRPATAAGRANGLWELNTSTGTERLLADPATLLSDPEDLPAEERARRERTRESGAGLVGYSLSRDASVAAFALSGRLFVADLTSGDVRELPTGGGVIDPRVDPTGERVAYVTRGTLRVVELESGDDHAVAEPDGDDVTFGLAEFIAAEEMSRYRGYWWEPGGKRLIAARVDNSPVQRWYIADPANPATAATEIAYPAAGTENAAVSLHVVSLDGTSVPVLLEFDYLNDVHWSSGGVPLITTQTRDQRTRTIYALAPDTGAVTELATETDPVWLEVSDGAPAWTPDGRLVRIVGSGDEYALQVGDDVLTSGLQVRRVLDIGDDSILVAASADDPTQTHVYSVGAETTRLSSEDGVHAAVRGGDTVVLVSATLDWFGAKVRVGDHVIESWADTPVITASPRMLTLGERGLRAALLLPTGHVPGTKLPVLLDPYGGPHAQRVVSAQNAFLASQWLADQGFAVLVADGRGTPGRGLAWERAIAFDFAGATLEDQVDALEAAAAVEPDLDLTRVAIRGWSYGGYLSALAVLRRPDVFHAGIAGAPVTDWRLYDTHYTERYLGHPDAEPEVYDRNSLIDDADKLSRPLMIVHGLADDNVVAAHTLRLSSALLAAGRPHTVLPLSGVTHMTPQEQVAENLLLLQVDFLKQSLA</sequence>
<dbReference type="InterPro" id="IPR001375">
    <property type="entry name" value="Peptidase_S9_cat"/>
</dbReference>
<dbReference type="GO" id="GO:0008239">
    <property type="term" value="F:dipeptidyl-peptidase activity"/>
    <property type="evidence" value="ECO:0007669"/>
    <property type="project" value="TreeGrafter"/>
</dbReference>
<dbReference type="InterPro" id="IPR002469">
    <property type="entry name" value="Peptidase_S9B_N"/>
</dbReference>
<dbReference type="Pfam" id="PF00930">
    <property type="entry name" value="DPPIV_N"/>
    <property type="match status" value="1"/>
</dbReference>
<protein>
    <submittedName>
        <fullName evidence="3">Dipeptidyl-peptidase-4</fullName>
    </submittedName>
</protein>
<dbReference type="PANTHER" id="PTHR11731:SF193">
    <property type="entry name" value="DIPEPTIDYL PEPTIDASE 9"/>
    <property type="match status" value="1"/>
</dbReference>
<dbReference type="Proteomes" id="UP000199503">
    <property type="component" value="Unassembled WGS sequence"/>
</dbReference>
<name>A0A1H9LAX3_9PSEU</name>
<feature type="domain" description="Dipeptidylpeptidase IV N-terminal" evidence="2">
    <location>
        <begin position="140"/>
        <end position="422"/>
    </location>
</feature>
<dbReference type="Pfam" id="PF00326">
    <property type="entry name" value="Peptidase_S9"/>
    <property type="match status" value="1"/>
</dbReference>
<dbReference type="GO" id="GO:0006508">
    <property type="term" value="P:proteolysis"/>
    <property type="evidence" value="ECO:0007669"/>
    <property type="project" value="InterPro"/>
</dbReference>
<evidence type="ECO:0000259" key="2">
    <source>
        <dbReference type="Pfam" id="PF00930"/>
    </source>
</evidence>
<dbReference type="STRING" id="65499.SAMN04488000_10636"/>